<dbReference type="RefSeq" id="WP_067849964.1">
    <property type="nucleotide sequence ID" value="NZ_JADPKZ010000037.1"/>
</dbReference>
<evidence type="ECO:0000313" key="2">
    <source>
        <dbReference type="Proteomes" id="UP000642910"/>
    </source>
</evidence>
<comment type="caution">
    <text evidence="1">The sequence shown here is derived from an EMBL/GenBank/DDBJ whole genome shotgun (WGS) entry which is preliminary data.</text>
</comment>
<gene>
    <name evidence="1" type="ORF">IW967_06630</name>
</gene>
<accession>A0ABS0F2M5</accession>
<dbReference type="InterPro" id="IPR024992">
    <property type="entry name" value="DUF3891"/>
</dbReference>
<protein>
    <submittedName>
        <fullName evidence="1">DUF3891 family protein</fullName>
    </submittedName>
</protein>
<reference evidence="1 2" key="1">
    <citation type="submission" date="2020-11" db="EMBL/GenBank/DDBJ databases">
        <title>Genomic insight of Alicyclobacillus mali FL 18 reveals a new arsenic-resistant strain, with potential in environmental biotechnology.</title>
        <authorList>
            <person name="Fiorentino G."/>
            <person name="Gallo G."/>
            <person name="Aulitto M."/>
        </authorList>
    </citation>
    <scope>NUCLEOTIDE SEQUENCE [LARGE SCALE GENOMIC DNA]</scope>
    <source>
        <strain evidence="1 2">FL 18</strain>
    </source>
</reference>
<evidence type="ECO:0000313" key="1">
    <source>
        <dbReference type="EMBL" id="MBF8377538.1"/>
    </source>
</evidence>
<dbReference type="Pfam" id="PF13030">
    <property type="entry name" value="DUF3891"/>
    <property type="match status" value="1"/>
</dbReference>
<sequence>MIVVDVGDAFRMIAQYDHSLHAGEMGAWLRDEAFSSPDRRTSVLTGVAEHDLAWQGMDKVPMWNDAGRKPYSFLDLPDSWKLAHYHCGVDELEARDPYAGLLASRHYTAFFEHATDSDALAFLARERSRQARIAADLGVEEQDVERDVRIVQFLDKLSLYVCLSDPPSGQNPGAPWLQRPFPELEPALGEPVEVHWVGSGRVGLKPFPFRAAFACDVPVRRVDKRRIAAVGIATAYQEAPVERERVTMSPA</sequence>
<keyword evidence="2" id="KW-1185">Reference proteome</keyword>
<dbReference type="Proteomes" id="UP000642910">
    <property type="component" value="Unassembled WGS sequence"/>
</dbReference>
<dbReference type="EMBL" id="JADPKZ010000037">
    <property type="protein sequence ID" value="MBF8377538.1"/>
    <property type="molecule type" value="Genomic_DNA"/>
</dbReference>
<proteinExistence type="predicted"/>
<name>A0ABS0F2M5_9BACL</name>
<organism evidence="1 2">
    <name type="scientific">Alicyclobacillus mali</name>
    <name type="common">ex Roth et al. 2021</name>
    <dbReference type="NCBI Taxonomy" id="1123961"/>
    <lineage>
        <taxon>Bacteria</taxon>
        <taxon>Bacillati</taxon>
        <taxon>Bacillota</taxon>
        <taxon>Bacilli</taxon>
        <taxon>Bacillales</taxon>
        <taxon>Alicyclobacillaceae</taxon>
        <taxon>Alicyclobacillus</taxon>
    </lineage>
</organism>